<gene>
    <name evidence="2" type="ORF">B0H17DRAFT_1141652</name>
</gene>
<feature type="compositionally biased region" description="Polar residues" evidence="1">
    <location>
        <begin position="161"/>
        <end position="170"/>
    </location>
</feature>
<feature type="region of interest" description="Disordered" evidence="1">
    <location>
        <begin position="274"/>
        <end position="321"/>
    </location>
</feature>
<feature type="region of interest" description="Disordered" evidence="1">
    <location>
        <begin position="161"/>
        <end position="204"/>
    </location>
</feature>
<comment type="caution">
    <text evidence="2">The sequence shown here is derived from an EMBL/GenBank/DDBJ whole genome shotgun (WGS) entry which is preliminary data.</text>
</comment>
<evidence type="ECO:0000313" key="2">
    <source>
        <dbReference type="EMBL" id="KAJ7671005.1"/>
    </source>
</evidence>
<dbReference type="AlphaFoldDB" id="A0AAD7G6D3"/>
<protein>
    <submittedName>
        <fullName evidence="2">Uncharacterized protein</fullName>
    </submittedName>
</protein>
<feature type="region of interest" description="Disordered" evidence="1">
    <location>
        <begin position="107"/>
        <end position="137"/>
    </location>
</feature>
<keyword evidence="3" id="KW-1185">Reference proteome</keyword>
<feature type="compositionally biased region" description="Basic residues" evidence="1">
    <location>
        <begin position="171"/>
        <end position="182"/>
    </location>
</feature>
<evidence type="ECO:0000313" key="3">
    <source>
        <dbReference type="Proteomes" id="UP001221757"/>
    </source>
</evidence>
<name>A0AAD7G6D3_MYCRO</name>
<feature type="compositionally biased region" description="Basic and acidic residues" evidence="1">
    <location>
        <begin position="110"/>
        <end position="130"/>
    </location>
</feature>
<dbReference type="Proteomes" id="UP001221757">
    <property type="component" value="Unassembled WGS sequence"/>
</dbReference>
<evidence type="ECO:0000256" key="1">
    <source>
        <dbReference type="SAM" id="MobiDB-lite"/>
    </source>
</evidence>
<sequence length="321" mass="36166">MTDILTHLDIDAWLQDPKGTRLALSPPVVNGNQITTTIKVENPKVFRPAGKHGHLKIARIASYFMAANDARTQTRSSHGRLELPLQKNAWLWTSSRTGFVSLEISRLSHTPRERRPADETDPESMSHEGTLEDDEGATTLPSIIFRFEFEPKEDPTRIVTQYISSSSSNKRGARRSSLRTRKTYQDQASELSELSSSESEPEGPALAFAHKPERTQVGGHGEGSKLLTDLEKTAKTSPPEEDTISALLKKRVIDGSLHVISELTFKYDRKLSWNTKKQSKRRRSRSAPNSESSSKISKKIPRYGQRNWRMIKMSRSTLRSA</sequence>
<organism evidence="2 3">
    <name type="scientific">Mycena rosella</name>
    <name type="common">Pink bonnet</name>
    <name type="synonym">Agaricus rosellus</name>
    <dbReference type="NCBI Taxonomy" id="1033263"/>
    <lineage>
        <taxon>Eukaryota</taxon>
        <taxon>Fungi</taxon>
        <taxon>Dikarya</taxon>
        <taxon>Basidiomycota</taxon>
        <taxon>Agaricomycotina</taxon>
        <taxon>Agaricomycetes</taxon>
        <taxon>Agaricomycetidae</taxon>
        <taxon>Agaricales</taxon>
        <taxon>Marasmiineae</taxon>
        <taxon>Mycenaceae</taxon>
        <taxon>Mycena</taxon>
    </lineage>
</organism>
<proteinExistence type="predicted"/>
<reference evidence="2" key="1">
    <citation type="submission" date="2023-03" db="EMBL/GenBank/DDBJ databases">
        <title>Massive genome expansion in bonnet fungi (Mycena s.s.) driven by repeated elements and novel gene families across ecological guilds.</title>
        <authorList>
            <consortium name="Lawrence Berkeley National Laboratory"/>
            <person name="Harder C.B."/>
            <person name="Miyauchi S."/>
            <person name="Viragh M."/>
            <person name="Kuo A."/>
            <person name="Thoen E."/>
            <person name="Andreopoulos B."/>
            <person name="Lu D."/>
            <person name="Skrede I."/>
            <person name="Drula E."/>
            <person name="Henrissat B."/>
            <person name="Morin E."/>
            <person name="Kohler A."/>
            <person name="Barry K."/>
            <person name="LaButti K."/>
            <person name="Morin E."/>
            <person name="Salamov A."/>
            <person name="Lipzen A."/>
            <person name="Mereny Z."/>
            <person name="Hegedus B."/>
            <person name="Baldrian P."/>
            <person name="Stursova M."/>
            <person name="Weitz H."/>
            <person name="Taylor A."/>
            <person name="Grigoriev I.V."/>
            <person name="Nagy L.G."/>
            <person name="Martin F."/>
            <person name="Kauserud H."/>
        </authorList>
    </citation>
    <scope>NUCLEOTIDE SEQUENCE</scope>
    <source>
        <strain evidence="2">CBHHK067</strain>
    </source>
</reference>
<accession>A0AAD7G6D3</accession>
<feature type="compositionally biased region" description="Low complexity" evidence="1">
    <location>
        <begin position="286"/>
        <end position="295"/>
    </location>
</feature>
<feature type="compositionally biased region" description="Low complexity" evidence="1">
    <location>
        <begin position="189"/>
        <end position="198"/>
    </location>
</feature>
<dbReference type="EMBL" id="JARKIE010000177">
    <property type="protein sequence ID" value="KAJ7671005.1"/>
    <property type="molecule type" value="Genomic_DNA"/>
</dbReference>